<sequence>MASQAVQEPRMSYGTTEGQSAFLAKDFDKLVEEVEEDPMSADRADLPALVELRPLSHEMFLLPHELANTSQTIEDSVLPEISSLHFADVDSDDEDQRTLRSFSASDFLMTRHRSTLPGLLSELRAYLAILRRELTALINENYEDFLNLGSGHGGLRDSDALLEGLKEPVVDIESKVTAVHSSLKDVQRDLNTSLQTRRQLRDRKATSRILLSTHAALQKLEALLGIPSPASEAASRAPDAHSAGTLHSGETSAKRLARIAREYNQMVYLVQKSQALNSRFAHSLQPRAMVVSKTLLQQLDSLCTQELRKQHDLQRYQALSDLLAAYVSIDQARAVEDVIRTSFARPWATRYIYRDAVQEAKPIGAPPSPPAGVDSAYLLDDLLPGDSQLEHFYNHILLFLSHDASVLLDLAENQPQRTQNERHQFDLLASVFWDEISRRLVSETSQAIFAAGQPEVFIRNYNITTAFIDRIENLCPSSTYLDRLRNHPSMLRFSKRWQLPVYFQLRFREVVGRAEEVLESKDHTPFKTSANRNFMLPATEAIHRAIWTLWQPEIYLAELGHRFWSVTLQLLARYRSWIDAILPRYNPARPSEREKSTTTSALSSRANTPQPLASNAAEDAQDDATLRQLVIIITDLQRLTTRLRDFFGASILPVLPAVEGSAISDTLEASLSDLTAIAPPLMLQVVSILAKRTSEPLRLVRSVASQVRASSKLSTEASYFVANILQPLRDFLRGPGRTLDAVSQQQVAQDVVDDVAAKYAGVLETMKKTEDSLKRLKKGRQGFSLFSGGGKASDGMDEEERLLSV</sequence>
<dbReference type="InterPro" id="IPR024602">
    <property type="entry name" value="COG_su2_N"/>
</dbReference>
<keyword evidence="5" id="KW-0653">Protein transport</keyword>
<evidence type="ECO:0000259" key="10">
    <source>
        <dbReference type="Pfam" id="PF06148"/>
    </source>
</evidence>
<dbReference type="InterPro" id="IPR024603">
    <property type="entry name" value="COG_complex_COG2_C"/>
</dbReference>
<dbReference type="OrthoDB" id="332281at2759"/>
<evidence type="ECO:0000259" key="11">
    <source>
        <dbReference type="Pfam" id="PF12022"/>
    </source>
</evidence>
<organism evidence="12 13">
    <name type="scientific">Mixia osmundae (strain CBS 9802 / IAM 14324 / JCM 22182 / KY 12970)</name>
    <dbReference type="NCBI Taxonomy" id="764103"/>
    <lineage>
        <taxon>Eukaryota</taxon>
        <taxon>Fungi</taxon>
        <taxon>Dikarya</taxon>
        <taxon>Basidiomycota</taxon>
        <taxon>Pucciniomycotina</taxon>
        <taxon>Mixiomycetes</taxon>
        <taxon>Mixiales</taxon>
        <taxon>Mixiaceae</taxon>
        <taxon>Mixia</taxon>
    </lineage>
</organism>
<name>G7E6D6_MIXOS</name>
<feature type="region of interest" description="Disordered" evidence="9">
    <location>
        <begin position="231"/>
        <end position="251"/>
    </location>
</feature>
<evidence type="ECO:0000256" key="8">
    <source>
        <dbReference type="ARBA" id="ARBA00031344"/>
    </source>
</evidence>
<dbReference type="HOGENOM" id="CLU_005470_1_0_1"/>
<evidence type="ECO:0000256" key="3">
    <source>
        <dbReference type="ARBA" id="ARBA00020977"/>
    </source>
</evidence>
<dbReference type="AlphaFoldDB" id="G7E6D6"/>
<comment type="subcellular location">
    <subcellularLocation>
        <location evidence="1">Golgi apparatus membrane</location>
        <topology evidence="1">Peripheral membrane protein</topology>
    </subcellularLocation>
</comment>
<feature type="domain" description="COG complex component COG2 C-terminal" evidence="11">
    <location>
        <begin position="495"/>
        <end position="801"/>
    </location>
</feature>
<dbReference type="PANTHER" id="PTHR12961">
    <property type="entry name" value="CONSERVED OLIGOMERIC GOLGI COMPLEX COMPONENT 2"/>
    <property type="match status" value="1"/>
</dbReference>
<dbReference type="GO" id="GO:0000139">
    <property type="term" value="C:Golgi membrane"/>
    <property type="evidence" value="ECO:0007669"/>
    <property type="project" value="UniProtKB-SubCell"/>
</dbReference>
<evidence type="ECO:0000256" key="2">
    <source>
        <dbReference type="ARBA" id="ARBA00007603"/>
    </source>
</evidence>
<dbReference type="EMBL" id="BABT02000150">
    <property type="protein sequence ID" value="GAA98396.1"/>
    <property type="molecule type" value="Genomic_DNA"/>
</dbReference>
<feature type="region of interest" description="Disordered" evidence="9">
    <location>
        <begin position="588"/>
        <end position="619"/>
    </location>
</feature>
<dbReference type="PANTHER" id="PTHR12961:SF0">
    <property type="entry name" value="CONSERVED OLIGOMERIC GOLGI COMPLEX SUBUNIT 2"/>
    <property type="match status" value="1"/>
</dbReference>
<dbReference type="eggNOG" id="KOG2307">
    <property type="taxonomic scope" value="Eukaryota"/>
</dbReference>
<keyword evidence="13" id="KW-1185">Reference proteome</keyword>
<keyword evidence="6" id="KW-0333">Golgi apparatus</keyword>
<dbReference type="Pfam" id="PF06148">
    <property type="entry name" value="COG2_N"/>
    <property type="match status" value="1"/>
</dbReference>
<keyword evidence="4" id="KW-0813">Transport</keyword>
<protein>
    <recommendedName>
        <fullName evidence="3">Conserved oligomeric Golgi complex subunit 2</fullName>
    </recommendedName>
    <alternativeName>
        <fullName evidence="8">Component of oligomeric Golgi complex 2</fullName>
    </alternativeName>
</protein>
<dbReference type="GO" id="GO:0015031">
    <property type="term" value="P:protein transport"/>
    <property type="evidence" value="ECO:0007669"/>
    <property type="project" value="UniProtKB-KW"/>
</dbReference>
<evidence type="ECO:0000256" key="9">
    <source>
        <dbReference type="SAM" id="MobiDB-lite"/>
    </source>
</evidence>
<dbReference type="GO" id="GO:0007030">
    <property type="term" value="P:Golgi organization"/>
    <property type="evidence" value="ECO:0007669"/>
    <property type="project" value="InterPro"/>
</dbReference>
<proteinExistence type="inferred from homology"/>
<evidence type="ECO:0000256" key="7">
    <source>
        <dbReference type="ARBA" id="ARBA00023136"/>
    </source>
</evidence>
<comment type="similarity">
    <text evidence="2">Belongs to the COG2 family.</text>
</comment>
<dbReference type="Pfam" id="PF12022">
    <property type="entry name" value="COG2_C"/>
    <property type="match status" value="1"/>
</dbReference>
<dbReference type="GO" id="GO:0006891">
    <property type="term" value="P:intra-Golgi vesicle-mediated transport"/>
    <property type="evidence" value="ECO:0007669"/>
    <property type="project" value="TreeGrafter"/>
</dbReference>
<evidence type="ECO:0000256" key="5">
    <source>
        <dbReference type="ARBA" id="ARBA00022927"/>
    </source>
</evidence>
<gene>
    <name evidence="12" type="primary">Mo05082</name>
    <name evidence="12" type="ORF">E5Q_05082</name>
</gene>
<reference evidence="12 13" key="1">
    <citation type="journal article" date="2011" name="J. Gen. Appl. Microbiol.">
        <title>Draft genome sequencing of the enigmatic basidiomycete Mixia osmundae.</title>
        <authorList>
            <person name="Nishida H."/>
            <person name="Nagatsuka Y."/>
            <person name="Sugiyama J."/>
        </authorList>
    </citation>
    <scope>NUCLEOTIDE SEQUENCE [LARGE SCALE GENOMIC DNA]</scope>
    <source>
        <strain evidence="13">CBS 9802 / IAM 14324 / JCM 22182 / KY 12970</strain>
    </source>
</reference>
<keyword evidence="7" id="KW-0472">Membrane</keyword>
<evidence type="ECO:0000256" key="6">
    <source>
        <dbReference type="ARBA" id="ARBA00023034"/>
    </source>
</evidence>
<evidence type="ECO:0000256" key="4">
    <source>
        <dbReference type="ARBA" id="ARBA00022448"/>
    </source>
</evidence>
<evidence type="ECO:0000313" key="12">
    <source>
        <dbReference type="EMBL" id="GAA98396.1"/>
    </source>
</evidence>
<feature type="domain" description="Conserved oligomeric Golgi complex subunit 2 N-terminal" evidence="10">
    <location>
        <begin position="99"/>
        <end position="156"/>
    </location>
</feature>
<dbReference type="InParanoid" id="G7E6D6"/>
<dbReference type="STRING" id="764103.G7E6D6"/>
<reference evidence="12 13" key="2">
    <citation type="journal article" date="2012" name="Open Biol.">
        <title>Characteristics of nucleosomes and linker DNA regions on the genome of the basidiomycete Mixia osmundae revealed by mono- and dinucleosome mapping.</title>
        <authorList>
            <person name="Nishida H."/>
            <person name="Kondo S."/>
            <person name="Matsumoto T."/>
            <person name="Suzuki Y."/>
            <person name="Yoshikawa H."/>
            <person name="Taylor T.D."/>
            <person name="Sugiyama J."/>
        </authorList>
    </citation>
    <scope>NUCLEOTIDE SEQUENCE [LARGE SCALE GENOMIC DNA]</scope>
    <source>
        <strain evidence="13">CBS 9802 / IAM 14324 / JCM 22182 / KY 12970</strain>
    </source>
</reference>
<feature type="compositionally biased region" description="Polar residues" evidence="9">
    <location>
        <begin position="597"/>
        <end position="613"/>
    </location>
</feature>
<dbReference type="Proteomes" id="UP000009131">
    <property type="component" value="Unassembled WGS sequence"/>
</dbReference>
<comment type="caution">
    <text evidence="12">The sequence shown here is derived from an EMBL/GenBank/DDBJ whole genome shotgun (WGS) entry which is preliminary data.</text>
</comment>
<evidence type="ECO:0000313" key="13">
    <source>
        <dbReference type="Proteomes" id="UP000009131"/>
    </source>
</evidence>
<evidence type="ECO:0000256" key="1">
    <source>
        <dbReference type="ARBA" id="ARBA00004395"/>
    </source>
</evidence>
<dbReference type="GO" id="GO:0017119">
    <property type="term" value="C:Golgi transport complex"/>
    <property type="evidence" value="ECO:0007669"/>
    <property type="project" value="TreeGrafter"/>
</dbReference>
<accession>G7E6D6</accession>
<dbReference type="InterPro" id="IPR009316">
    <property type="entry name" value="COG2"/>
</dbReference>